<comment type="subcellular location">
    <subcellularLocation>
        <location evidence="1">Cell membrane</location>
        <topology evidence="1">Multi-pass membrane protein</topology>
    </subcellularLocation>
</comment>
<evidence type="ECO:0000256" key="2">
    <source>
        <dbReference type="ARBA" id="ARBA00022475"/>
    </source>
</evidence>
<evidence type="ECO:0000313" key="9">
    <source>
        <dbReference type="Proteomes" id="UP000177876"/>
    </source>
</evidence>
<dbReference type="GO" id="GO:0055091">
    <property type="term" value="P:phospholipid homeostasis"/>
    <property type="evidence" value="ECO:0007669"/>
    <property type="project" value="TreeGrafter"/>
</dbReference>
<evidence type="ECO:0000256" key="3">
    <source>
        <dbReference type="ARBA" id="ARBA00022692"/>
    </source>
</evidence>
<dbReference type="Pfam" id="PF09924">
    <property type="entry name" value="LPG_synthase_C"/>
    <property type="match status" value="1"/>
</dbReference>
<sequence length="589" mass="66809">MAEPEKSEEVLAGDIAALHAGNWAQRAIAVITIYFVVLLGFFNILQSLGIRLQGHAFFLRNYMALNTDRVAGAILFLFGIFMFYLAYHLWLRKMAALLLLCGIFLGRSLLGMILGKNVSLATMYFILAIALLWIAKEFYVKPDTASIRRFRILMPAFIVTYFALSTAGLFLFRHSLGTPADIRSLMQNSALMAIGGNRTLSFRGWAVLFPDMLGLFAVIGLFLLANLVLRAQRERIFQTEGEHSRALALVKQYGSDSLAYFNVREDKNLFFHSNGIFLAYRTIGGVAVVSGDPVGPPELLPVIMGEFQQYCFDRGLRIAHVGARQEYVHIYNKLDLKAICIGEEAVVNLDDFSLEGRRVKTLRHSVTKLTKMGITMEFQYNAGIPSHLKHELAEISAEWREGTPETGFSMGLGRLLHSEDENCLLAIAYDADSKPIGFLYMVPMYPHIGYSLDITRTKIGATNGLVEFMIARTAQYLKENKYRLMTLHLCGLSQMYNEEANEKLPFWGSYFGRVLSYFGLPAMSVLRFDRKFFPQWKKRFVIFESLIDIPKIALAALSAEKVPELSKHYRKKRRYHIVRYLRSHAAKKV</sequence>
<feature type="transmembrane region" description="Helical" evidence="6">
    <location>
        <begin position="27"/>
        <end position="50"/>
    </location>
</feature>
<dbReference type="InterPro" id="IPR024320">
    <property type="entry name" value="LPG_synthase_C"/>
</dbReference>
<feature type="domain" description="Phosphatidylglycerol lysyltransferase C-terminal" evidence="7">
    <location>
        <begin position="248"/>
        <end position="542"/>
    </location>
</feature>
<dbReference type="GO" id="GO:0016755">
    <property type="term" value="F:aminoacyltransferase activity"/>
    <property type="evidence" value="ECO:0007669"/>
    <property type="project" value="TreeGrafter"/>
</dbReference>
<organism evidence="8 9">
    <name type="scientific">Candidatus Solincola sediminis</name>
    <dbReference type="NCBI Taxonomy" id="1797199"/>
    <lineage>
        <taxon>Bacteria</taxon>
        <taxon>Bacillati</taxon>
        <taxon>Actinomycetota</taxon>
        <taxon>Candidatus Geothermincolia</taxon>
        <taxon>Candidatus Geothermincolales</taxon>
        <taxon>Candidatus Geothermincolaceae</taxon>
        <taxon>Candidatus Solincola</taxon>
    </lineage>
</organism>
<dbReference type="AlphaFoldDB" id="A0A1F2WK40"/>
<keyword evidence="4 6" id="KW-1133">Transmembrane helix</keyword>
<evidence type="ECO:0000256" key="5">
    <source>
        <dbReference type="ARBA" id="ARBA00023136"/>
    </source>
</evidence>
<proteinExistence type="predicted"/>
<evidence type="ECO:0000256" key="1">
    <source>
        <dbReference type="ARBA" id="ARBA00004651"/>
    </source>
</evidence>
<dbReference type="EMBL" id="MELK01000035">
    <property type="protein sequence ID" value="OFW57235.1"/>
    <property type="molecule type" value="Genomic_DNA"/>
</dbReference>
<feature type="transmembrane region" description="Helical" evidence="6">
    <location>
        <begin position="121"/>
        <end position="140"/>
    </location>
</feature>
<dbReference type="PANTHER" id="PTHR34697:SF2">
    <property type="entry name" value="PHOSPHATIDYLGLYCEROL LYSYLTRANSFERASE"/>
    <property type="match status" value="1"/>
</dbReference>
<dbReference type="STRING" id="1797197.A2Y75_07330"/>
<dbReference type="PANTHER" id="PTHR34697">
    <property type="entry name" value="PHOSPHATIDYLGLYCEROL LYSYLTRANSFERASE"/>
    <property type="match status" value="1"/>
</dbReference>
<gene>
    <name evidence="8" type="ORF">A2Y75_07330</name>
</gene>
<accession>A0A1F2WK40</accession>
<reference evidence="8 9" key="1">
    <citation type="journal article" date="2016" name="Nat. Commun.">
        <title>Thousands of microbial genomes shed light on interconnected biogeochemical processes in an aquifer system.</title>
        <authorList>
            <person name="Anantharaman K."/>
            <person name="Brown C.T."/>
            <person name="Hug L.A."/>
            <person name="Sharon I."/>
            <person name="Castelle C.J."/>
            <person name="Probst A.J."/>
            <person name="Thomas B.C."/>
            <person name="Singh A."/>
            <person name="Wilkins M.J."/>
            <person name="Karaoz U."/>
            <person name="Brodie E.L."/>
            <person name="Williams K.H."/>
            <person name="Hubbard S.S."/>
            <person name="Banfield J.F."/>
        </authorList>
    </citation>
    <scope>NUCLEOTIDE SEQUENCE [LARGE SCALE GENOMIC DNA]</scope>
</reference>
<evidence type="ECO:0000313" key="8">
    <source>
        <dbReference type="EMBL" id="OFW57235.1"/>
    </source>
</evidence>
<protein>
    <recommendedName>
        <fullName evidence="7">Phosphatidylglycerol lysyltransferase C-terminal domain-containing protein</fullName>
    </recommendedName>
</protein>
<feature type="transmembrane region" description="Helical" evidence="6">
    <location>
        <begin position="205"/>
        <end position="229"/>
    </location>
</feature>
<comment type="caution">
    <text evidence="8">The sequence shown here is derived from an EMBL/GenBank/DDBJ whole genome shotgun (WGS) entry which is preliminary data.</text>
</comment>
<feature type="transmembrane region" description="Helical" evidence="6">
    <location>
        <begin position="152"/>
        <end position="172"/>
    </location>
</feature>
<dbReference type="Proteomes" id="UP000177876">
    <property type="component" value="Unassembled WGS sequence"/>
</dbReference>
<dbReference type="InterPro" id="IPR051211">
    <property type="entry name" value="PG_lysyltransferase"/>
</dbReference>
<dbReference type="GO" id="GO:0005886">
    <property type="term" value="C:plasma membrane"/>
    <property type="evidence" value="ECO:0007669"/>
    <property type="project" value="UniProtKB-SubCell"/>
</dbReference>
<keyword evidence="5 6" id="KW-0472">Membrane</keyword>
<name>A0A1F2WK40_9ACTN</name>
<feature type="transmembrane region" description="Helical" evidence="6">
    <location>
        <begin position="70"/>
        <end position="87"/>
    </location>
</feature>
<evidence type="ECO:0000256" key="4">
    <source>
        <dbReference type="ARBA" id="ARBA00022989"/>
    </source>
</evidence>
<keyword evidence="2" id="KW-1003">Cell membrane</keyword>
<evidence type="ECO:0000256" key="6">
    <source>
        <dbReference type="SAM" id="Phobius"/>
    </source>
</evidence>
<feature type="transmembrane region" description="Helical" evidence="6">
    <location>
        <begin position="94"/>
        <end position="115"/>
    </location>
</feature>
<evidence type="ECO:0000259" key="7">
    <source>
        <dbReference type="Pfam" id="PF09924"/>
    </source>
</evidence>
<keyword evidence="3 6" id="KW-0812">Transmembrane</keyword>